<reference evidence="1 2" key="1">
    <citation type="submission" date="2023-12" db="EMBL/GenBank/DDBJ databases">
        <title>Novel species of the genus Arcicella isolated from rivers.</title>
        <authorList>
            <person name="Lu H."/>
        </authorList>
    </citation>
    <scope>NUCLEOTIDE SEQUENCE [LARGE SCALE GENOMIC DNA]</scope>
    <source>
        <strain evidence="1 2">KCTC 23307</strain>
    </source>
</reference>
<dbReference type="EMBL" id="JAYFUM010000001">
    <property type="protein sequence ID" value="MEA5137573.1"/>
    <property type="molecule type" value="Genomic_DNA"/>
</dbReference>
<dbReference type="Proteomes" id="UP001302949">
    <property type="component" value="Unassembled WGS sequence"/>
</dbReference>
<evidence type="ECO:0000313" key="1">
    <source>
        <dbReference type="EMBL" id="MEA5137573.1"/>
    </source>
</evidence>
<dbReference type="RefSeq" id="WP_323294758.1">
    <property type="nucleotide sequence ID" value="NZ_JAYFUM010000001.1"/>
</dbReference>
<keyword evidence="2" id="KW-1185">Reference proteome</keyword>
<gene>
    <name evidence="1" type="ORF">VB248_00435</name>
</gene>
<comment type="caution">
    <text evidence="1">The sequence shown here is derived from an EMBL/GenBank/DDBJ whole genome shotgun (WGS) entry which is preliminary data.</text>
</comment>
<sequence>MTVFEESNLHFEFDSRYNIIKSDNDVNIINAKKFLQGTKDTDFLGFYTPDKIFFMEVKNFKGVKHEDIEVLTNEVAQKLRDTISIIAGASRNTTNHKNFWETLHQKIGQSNTEIFFVFWLEENTYTHREKHRLQNITEKLKTKCKWLKTKVIVQSTKNFQLEGVNVKFC</sequence>
<accession>A0ABU5Q463</accession>
<evidence type="ECO:0008006" key="3">
    <source>
        <dbReference type="Google" id="ProtNLM"/>
    </source>
</evidence>
<evidence type="ECO:0000313" key="2">
    <source>
        <dbReference type="Proteomes" id="UP001302949"/>
    </source>
</evidence>
<organism evidence="1 2">
    <name type="scientific">Arcicella rigui</name>
    <dbReference type="NCBI Taxonomy" id="797020"/>
    <lineage>
        <taxon>Bacteria</taxon>
        <taxon>Pseudomonadati</taxon>
        <taxon>Bacteroidota</taxon>
        <taxon>Cytophagia</taxon>
        <taxon>Cytophagales</taxon>
        <taxon>Flectobacillaceae</taxon>
        <taxon>Arcicella</taxon>
    </lineage>
</organism>
<protein>
    <recommendedName>
        <fullName evidence="3">ERCC4 domain-containing protein</fullName>
    </recommendedName>
</protein>
<name>A0ABU5Q463_9BACT</name>
<proteinExistence type="predicted"/>